<dbReference type="InterPro" id="IPR057326">
    <property type="entry name" value="KR_dom"/>
</dbReference>
<evidence type="ECO:0000313" key="5">
    <source>
        <dbReference type="Proteomes" id="UP001458946"/>
    </source>
</evidence>
<dbReference type="PRINTS" id="PR00081">
    <property type="entry name" value="GDHRDH"/>
</dbReference>
<dbReference type="SMART" id="SM00822">
    <property type="entry name" value="PKS_KR"/>
    <property type="match status" value="1"/>
</dbReference>
<evidence type="ECO:0000256" key="2">
    <source>
        <dbReference type="ARBA" id="ARBA00023002"/>
    </source>
</evidence>
<gene>
    <name evidence="4" type="primary">acr1</name>
    <name evidence="4" type="ORF">Dxin01_00955</name>
</gene>
<comment type="caution">
    <text evidence="4">The sequence shown here is derived from an EMBL/GenBank/DDBJ whole genome shotgun (WGS) entry which is preliminary data.</text>
</comment>
<dbReference type="EMBL" id="BAABRN010000007">
    <property type="protein sequence ID" value="GAA5501223.1"/>
    <property type="molecule type" value="Genomic_DNA"/>
</dbReference>
<proteinExistence type="inferred from homology"/>
<dbReference type="SUPFAM" id="SSF51735">
    <property type="entry name" value="NAD(P)-binding Rossmann-fold domains"/>
    <property type="match status" value="1"/>
</dbReference>
<evidence type="ECO:0000313" key="4">
    <source>
        <dbReference type="EMBL" id="GAA5501223.1"/>
    </source>
</evidence>
<dbReference type="Proteomes" id="UP001458946">
    <property type="component" value="Unassembled WGS sequence"/>
</dbReference>
<dbReference type="Pfam" id="PF00106">
    <property type="entry name" value="adh_short"/>
    <property type="match status" value="1"/>
</dbReference>
<evidence type="ECO:0000256" key="1">
    <source>
        <dbReference type="ARBA" id="ARBA00006484"/>
    </source>
</evidence>
<reference evidence="4 5" key="1">
    <citation type="submission" date="2024-02" db="EMBL/GenBank/DDBJ databases">
        <title>Deinococcus xinjiangensis NBRC 107630.</title>
        <authorList>
            <person name="Ichikawa N."/>
            <person name="Katano-Makiyama Y."/>
            <person name="Hidaka K."/>
        </authorList>
    </citation>
    <scope>NUCLEOTIDE SEQUENCE [LARGE SCALE GENOMIC DNA]</scope>
    <source>
        <strain evidence="4 5">NBRC 107630</strain>
    </source>
</reference>
<name>A0ABP9V7G3_9DEIO</name>
<dbReference type="Gene3D" id="3.40.50.720">
    <property type="entry name" value="NAD(P)-binding Rossmann-like Domain"/>
    <property type="match status" value="1"/>
</dbReference>
<comment type="similarity">
    <text evidence="1">Belongs to the short-chain dehydrogenases/reductases (SDR) family.</text>
</comment>
<keyword evidence="5" id="KW-1185">Reference proteome</keyword>
<dbReference type="PANTHER" id="PTHR44196:SF1">
    <property type="entry name" value="DEHYDROGENASE_REDUCTASE SDR FAMILY MEMBER 7B"/>
    <property type="match status" value="1"/>
</dbReference>
<accession>A0ABP9V7G3</accession>
<feature type="domain" description="Ketoreductase" evidence="3">
    <location>
        <begin position="25"/>
        <end position="163"/>
    </location>
</feature>
<keyword evidence="2" id="KW-0560">Oxidoreductase</keyword>
<protein>
    <submittedName>
        <fullName evidence="4">Fatty acyl-CoA reductase</fullName>
    </submittedName>
</protein>
<organism evidence="4 5">
    <name type="scientific">Deinococcus xinjiangensis</name>
    <dbReference type="NCBI Taxonomy" id="457454"/>
    <lineage>
        <taxon>Bacteria</taxon>
        <taxon>Thermotogati</taxon>
        <taxon>Deinococcota</taxon>
        <taxon>Deinococci</taxon>
        <taxon>Deinococcales</taxon>
        <taxon>Deinococcaceae</taxon>
        <taxon>Deinococcus</taxon>
    </lineage>
</organism>
<sequence length="279" mass="29850">MLARLLLSPPACRDAALLRRAVAGQTILVTGASFGIGREVALLLAEADAKVLLTARSLGPLQELADLIAARGGQAEVYRADLAQPAEVEALIQRLRAEHPKLDAVVSNAGRSIRRSAYSASEKRDLERSLAINFSGPAALILGLLPSLGSGSVIVNVSTVSVKPPGGPRWGSYQGSKAGFDLWLACLGAEVQASGVRVCSVYLPLTRTRMSAPTYSAATLALSARDAAQSVVDALVRPVSRIAPWWLAWQELGALLFPNVMRRALGLVERLDRWQERRR</sequence>
<dbReference type="InterPro" id="IPR036291">
    <property type="entry name" value="NAD(P)-bd_dom_sf"/>
</dbReference>
<dbReference type="CDD" id="cd05233">
    <property type="entry name" value="SDR_c"/>
    <property type="match status" value="1"/>
</dbReference>
<dbReference type="RefSeq" id="WP_353541193.1">
    <property type="nucleotide sequence ID" value="NZ_BAABRN010000007.1"/>
</dbReference>
<dbReference type="InterPro" id="IPR002347">
    <property type="entry name" value="SDR_fam"/>
</dbReference>
<evidence type="ECO:0000259" key="3">
    <source>
        <dbReference type="SMART" id="SM00822"/>
    </source>
</evidence>
<dbReference type="PANTHER" id="PTHR44196">
    <property type="entry name" value="DEHYDROGENASE/REDUCTASE SDR FAMILY MEMBER 7B"/>
    <property type="match status" value="1"/>
</dbReference>